<comment type="caution">
    <text evidence="3">The sequence shown here is derived from an EMBL/GenBank/DDBJ whole genome shotgun (WGS) entry which is preliminary data.</text>
</comment>
<feature type="region of interest" description="Disordered" evidence="1">
    <location>
        <begin position="32"/>
        <end position="87"/>
    </location>
</feature>
<dbReference type="InterPro" id="IPR013177">
    <property type="entry name" value="Ribosomal_mS38_C"/>
</dbReference>
<dbReference type="OrthoDB" id="5364404at2759"/>
<evidence type="ECO:0000313" key="3">
    <source>
        <dbReference type="EMBL" id="KAF2103460.1"/>
    </source>
</evidence>
<dbReference type="AlphaFoldDB" id="A0A9P4IKZ4"/>
<organism evidence="3 4">
    <name type="scientific">Rhizodiscina lignyota</name>
    <dbReference type="NCBI Taxonomy" id="1504668"/>
    <lineage>
        <taxon>Eukaryota</taxon>
        <taxon>Fungi</taxon>
        <taxon>Dikarya</taxon>
        <taxon>Ascomycota</taxon>
        <taxon>Pezizomycotina</taxon>
        <taxon>Dothideomycetes</taxon>
        <taxon>Pleosporomycetidae</taxon>
        <taxon>Aulographales</taxon>
        <taxon>Rhizodiscinaceae</taxon>
        <taxon>Rhizodiscina</taxon>
    </lineage>
</organism>
<feature type="region of interest" description="Disordered" evidence="1">
    <location>
        <begin position="224"/>
        <end position="270"/>
    </location>
</feature>
<evidence type="ECO:0000259" key="2">
    <source>
        <dbReference type="SMART" id="SM01155"/>
    </source>
</evidence>
<accession>A0A9P4IKZ4</accession>
<feature type="compositionally biased region" description="Polar residues" evidence="1">
    <location>
        <begin position="70"/>
        <end position="80"/>
    </location>
</feature>
<dbReference type="EMBL" id="ML978122">
    <property type="protein sequence ID" value="KAF2103460.1"/>
    <property type="molecule type" value="Genomic_DNA"/>
</dbReference>
<gene>
    <name evidence="3" type="ORF">NA57DRAFT_52978</name>
</gene>
<keyword evidence="4" id="KW-1185">Reference proteome</keyword>
<reference evidence="3" key="1">
    <citation type="journal article" date="2020" name="Stud. Mycol.">
        <title>101 Dothideomycetes genomes: a test case for predicting lifestyles and emergence of pathogens.</title>
        <authorList>
            <person name="Haridas S."/>
            <person name="Albert R."/>
            <person name="Binder M."/>
            <person name="Bloem J."/>
            <person name="Labutti K."/>
            <person name="Salamov A."/>
            <person name="Andreopoulos B."/>
            <person name="Baker S."/>
            <person name="Barry K."/>
            <person name="Bills G."/>
            <person name="Bluhm B."/>
            <person name="Cannon C."/>
            <person name="Castanera R."/>
            <person name="Culley D."/>
            <person name="Daum C."/>
            <person name="Ezra D."/>
            <person name="Gonzalez J."/>
            <person name="Henrissat B."/>
            <person name="Kuo A."/>
            <person name="Liang C."/>
            <person name="Lipzen A."/>
            <person name="Lutzoni F."/>
            <person name="Magnuson J."/>
            <person name="Mondo S."/>
            <person name="Nolan M."/>
            <person name="Ohm R."/>
            <person name="Pangilinan J."/>
            <person name="Park H.-J."/>
            <person name="Ramirez L."/>
            <person name="Alfaro M."/>
            <person name="Sun H."/>
            <person name="Tritt A."/>
            <person name="Yoshinaga Y."/>
            <person name="Zwiers L.-H."/>
            <person name="Turgeon B."/>
            <person name="Goodwin S."/>
            <person name="Spatafora J."/>
            <person name="Crous P."/>
            <person name="Grigoriev I."/>
        </authorList>
    </citation>
    <scope>NUCLEOTIDE SEQUENCE</scope>
    <source>
        <strain evidence="3">CBS 133067</strain>
    </source>
</reference>
<feature type="compositionally biased region" description="Polar residues" evidence="1">
    <location>
        <begin position="238"/>
        <end position="265"/>
    </location>
</feature>
<name>A0A9P4IKZ4_9PEZI</name>
<dbReference type="SMART" id="SM01155">
    <property type="entry name" value="DUF1713"/>
    <property type="match status" value="1"/>
</dbReference>
<dbReference type="Proteomes" id="UP000799772">
    <property type="component" value="Unassembled WGS sequence"/>
</dbReference>
<proteinExistence type="predicted"/>
<protein>
    <recommendedName>
        <fullName evidence="2">Ribosomal protein mS38 C-terminal domain-containing protein</fullName>
    </recommendedName>
</protein>
<evidence type="ECO:0000256" key="1">
    <source>
        <dbReference type="SAM" id="MobiDB-lite"/>
    </source>
</evidence>
<feature type="domain" description="Ribosomal protein mS38 C-terminal" evidence="2">
    <location>
        <begin position="372"/>
        <end position="405"/>
    </location>
</feature>
<evidence type="ECO:0000313" key="4">
    <source>
        <dbReference type="Proteomes" id="UP000799772"/>
    </source>
</evidence>
<sequence>MISSSLGRFIRATWPATSPAVASSTCPAAARAAAATTRPLSNNPRTHQRRHSSSKTSRSPDGIKVVRGSLPSQQHGQQEQKGLVQRGRIIAKRSKSRAEETLPDLPSVPSTQDVDYHDVALSCFFSQHRPISVTTGLPLPSQSFDRLFDPQQDSAELTKQRNLSSQMRLALQTFDNLSSLSQGHGSQALQSVGSNSGAVHLDGAPFQYPALNEQTVNQHLARRIPFQPPPRPEPGTLGSAQQARKLPAQSTTQEQSNSLHSTLLPAQSKKKSFRATIKRKSWSTTIIVTEITNAHGYKQYAATNTPIVQIPTPSRMRTYPSTVIEEPESSTEMEDVGLSRETIKWKQPFMQRMWLRQQESLQRRQEKENDMLLISVKRQRKLKMKKHKYKKLMRRTRNLRRRLGKD</sequence>
<dbReference type="Pfam" id="PF08213">
    <property type="entry name" value="COX24_C"/>
    <property type="match status" value="1"/>
</dbReference>